<gene>
    <name evidence="2" type="ORF">P5X59_08295</name>
</gene>
<name>A0ABT6J0V8_9STAP</name>
<keyword evidence="1" id="KW-1133">Transmembrane helix</keyword>
<keyword evidence="1" id="KW-0812">Transmembrane</keyword>
<comment type="caution">
    <text evidence="2">The sequence shown here is derived from an EMBL/GenBank/DDBJ whole genome shotgun (WGS) entry which is preliminary data.</text>
</comment>
<dbReference type="RefSeq" id="WP_019469851.1">
    <property type="nucleotide sequence ID" value="NZ_ALOZ01000075.1"/>
</dbReference>
<accession>A0ABT6J0V8</accession>
<protein>
    <submittedName>
        <fullName evidence="2">Uncharacterized protein</fullName>
    </submittedName>
</protein>
<organism evidence="2 3">
    <name type="scientific">Staphylococcus cohnii</name>
    <dbReference type="NCBI Taxonomy" id="29382"/>
    <lineage>
        <taxon>Bacteria</taxon>
        <taxon>Bacillati</taxon>
        <taxon>Bacillota</taxon>
        <taxon>Bacilli</taxon>
        <taxon>Bacillales</taxon>
        <taxon>Staphylococcaceae</taxon>
        <taxon>Staphylococcus</taxon>
        <taxon>Staphylococcus cohnii species complex</taxon>
    </lineage>
</organism>
<keyword evidence="3" id="KW-1185">Reference proteome</keyword>
<dbReference type="GeneID" id="58098816"/>
<evidence type="ECO:0000313" key="3">
    <source>
        <dbReference type="Proteomes" id="UP001159200"/>
    </source>
</evidence>
<feature type="transmembrane region" description="Helical" evidence="1">
    <location>
        <begin position="12"/>
        <end position="41"/>
    </location>
</feature>
<dbReference type="EMBL" id="JAROYR010000010">
    <property type="protein sequence ID" value="MDH5158321.1"/>
    <property type="molecule type" value="Genomic_DNA"/>
</dbReference>
<sequence length="45" mass="5257">MKFGKYKYDYNYLLMSIPLLVTSIFVPAVFVAFLICLICGFEEQK</sequence>
<reference evidence="2 3" key="1">
    <citation type="submission" date="2023-03" db="EMBL/GenBank/DDBJ databases">
        <title>Bacterial isolates from washroom surfaces on a university campus.</title>
        <authorList>
            <person name="Holman D.B."/>
            <person name="Gzyl K.E."/>
            <person name="Taheri A.E."/>
        </authorList>
    </citation>
    <scope>NUCLEOTIDE SEQUENCE [LARGE SCALE GENOMIC DNA]</scope>
    <source>
        <strain evidence="2 3">RD01</strain>
    </source>
</reference>
<dbReference type="Proteomes" id="UP001159200">
    <property type="component" value="Unassembled WGS sequence"/>
</dbReference>
<proteinExistence type="predicted"/>
<keyword evidence="1" id="KW-0472">Membrane</keyword>
<evidence type="ECO:0000256" key="1">
    <source>
        <dbReference type="SAM" id="Phobius"/>
    </source>
</evidence>
<evidence type="ECO:0000313" key="2">
    <source>
        <dbReference type="EMBL" id="MDH5158321.1"/>
    </source>
</evidence>